<accession>A0ABN7ABI2</accession>
<evidence type="ECO:0000259" key="2">
    <source>
        <dbReference type="Pfam" id="PF14688"/>
    </source>
</evidence>
<dbReference type="PANTHER" id="PTHR31596">
    <property type="entry name" value="T-CELL ACTIVATION INHIBITOR, MITOCHONDRIAL"/>
    <property type="match status" value="1"/>
</dbReference>
<dbReference type="PANTHER" id="PTHR31596:SF1">
    <property type="entry name" value="T-CELL ACTIVATION INHIBITOR, MITOCHONDRIAL"/>
    <property type="match status" value="1"/>
</dbReference>
<dbReference type="Proteomes" id="UP001307889">
    <property type="component" value="Chromosome 1"/>
</dbReference>
<dbReference type="InterPro" id="IPR027989">
    <property type="entry name" value="DUF4461"/>
</dbReference>
<name>A0ABN7ABI2_9HEMI</name>
<dbReference type="InterPro" id="IPR028031">
    <property type="entry name" value="DUF4460"/>
</dbReference>
<evidence type="ECO:0000313" key="4">
    <source>
        <dbReference type="Proteomes" id="UP001307889"/>
    </source>
</evidence>
<dbReference type="Pfam" id="PF14688">
    <property type="entry name" value="DUF4461"/>
    <property type="match status" value="1"/>
</dbReference>
<proteinExistence type="predicted"/>
<dbReference type="Pfam" id="PF14687">
    <property type="entry name" value="DUF4460"/>
    <property type="match status" value="1"/>
</dbReference>
<feature type="domain" description="DUF4461" evidence="2">
    <location>
        <begin position="200"/>
        <end position="478"/>
    </location>
</feature>
<dbReference type="InterPro" id="IPR027986">
    <property type="entry name" value="TCAIM"/>
</dbReference>
<reference evidence="3 4" key="1">
    <citation type="submission" date="2023-09" db="EMBL/GenBank/DDBJ databases">
        <title>Nesidiocoris tenuis whole genome shotgun sequence.</title>
        <authorList>
            <person name="Shibata T."/>
            <person name="Shimoda M."/>
            <person name="Kobayashi T."/>
            <person name="Uehara T."/>
        </authorList>
    </citation>
    <scope>NUCLEOTIDE SEQUENCE [LARGE SCALE GENOMIC DNA]</scope>
    <source>
        <strain evidence="3 4">Japan</strain>
    </source>
</reference>
<dbReference type="EMBL" id="AP028909">
    <property type="protein sequence ID" value="BES88577.1"/>
    <property type="molecule type" value="Genomic_DNA"/>
</dbReference>
<evidence type="ECO:0000313" key="3">
    <source>
        <dbReference type="EMBL" id="BES88577.1"/>
    </source>
</evidence>
<sequence>MLSFKLNASVMAIEILRLRIRKKLLDNASLPVGICCSRMLTTGEVATALRPFYFSVHPDLFGKFPAERATNENSLQILSSYIENLQQNRPPRPANLRFFLRPVGQDTPVSRSESLKSVNIKLSHRDIRVAVKSILTSCELPTTYVDSRPLLSQESKTSSSQFRAWRPPPKYNYTADFHDQKKYSEEDVSQRVNEVKGSETLLNWLSRHVDSAKMKLQACEPVREEVSRLQEVLSRRLKAAEVSWECGWNITSFRGCLQALQALAEQHPEHLGVLEGRQIVFGSDTGVSRDGAILLNSAEVRHNWLDFIKNLSNQDKALSRLPHFEKALSQVLRDIKIVRRKFQPHQMATQYENNLRRLTTTLGDCHGRGGFPKNWPKSLSTFELVVETEAGPMMVSPTGQFILPCSCPSFLLVNFISENMGKALELLSKYKQEKEVEKELHKRCTDELGIIALDKDDCITPQKMIVCCTALLNKSNELKGFLDALYSVELETLKKVPYSLILLVHFVKPSDPWNDMTLLRKLILKDTPHIDSL</sequence>
<organism evidence="3 4">
    <name type="scientific">Nesidiocoris tenuis</name>
    <dbReference type="NCBI Taxonomy" id="355587"/>
    <lineage>
        <taxon>Eukaryota</taxon>
        <taxon>Metazoa</taxon>
        <taxon>Ecdysozoa</taxon>
        <taxon>Arthropoda</taxon>
        <taxon>Hexapoda</taxon>
        <taxon>Insecta</taxon>
        <taxon>Pterygota</taxon>
        <taxon>Neoptera</taxon>
        <taxon>Paraneoptera</taxon>
        <taxon>Hemiptera</taxon>
        <taxon>Heteroptera</taxon>
        <taxon>Panheteroptera</taxon>
        <taxon>Cimicomorpha</taxon>
        <taxon>Miridae</taxon>
        <taxon>Dicyphina</taxon>
        <taxon>Nesidiocoris</taxon>
    </lineage>
</organism>
<gene>
    <name evidence="3" type="ORF">NTJ_01383</name>
</gene>
<keyword evidence="4" id="KW-1185">Reference proteome</keyword>
<evidence type="ECO:0000259" key="1">
    <source>
        <dbReference type="Pfam" id="PF14687"/>
    </source>
</evidence>
<feature type="domain" description="DUF4460" evidence="1">
    <location>
        <begin position="38"/>
        <end position="140"/>
    </location>
</feature>
<protein>
    <submittedName>
        <fullName evidence="3">T cell activation inhibitor, mitochondrial</fullName>
    </submittedName>
</protein>